<name>K2PVZ5_9FLAO</name>
<dbReference type="Gene3D" id="2.170.150.20">
    <property type="entry name" value="Peptide methionine sulfoxide reductase"/>
    <property type="match status" value="1"/>
</dbReference>
<dbReference type="Proteomes" id="UP000007364">
    <property type="component" value="Unassembled WGS sequence"/>
</dbReference>
<evidence type="ECO:0000259" key="8">
    <source>
        <dbReference type="PROSITE" id="PS51790"/>
    </source>
</evidence>
<gene>
    <name evidence="9" type="ORF">I215_01485</name>
</gene>
<dbReference type="SUPFAM" id="SSF51316">
    <property type="entry name" value="Mss4-like"/>
    <property type="match status" value="1"/>
</dbReference>
<dbReference type="AlphaFoldDB" id="K2PVZ5"/>
<protein>
    <recommendedName>
        <fullName evidence="3">peptide-methionine (R)-S-oxide reductase</fullName>
        <ecNumber evidence="3">1.8.4.12</ecNumber>
    </recommendedName>
</protein>
<dbReference type="OrthoDB" id="4174719at2"/>
<dbReference type="InterPro" id="IPR011057">
    <property type="entry name" value="Mss4-like_sf"/>
</dbReference>
<evidence type="ECO:0000256" key="1">
    <source>
        <dbReference type="ARBA" id="ARBA00001947"/>
    </source>
</evidence>
<evidence type="ECO:0000256" key="6">
    <source>
        <dbReference type="ARBA" id="ARBA00023002"/>
    </source>
</evidence>
<organism evidence="9 10">
    <name type="scientific">Galbibacter marinus</name>
    <dbReference type="NCBI Taxonomy" id="555500"/>
    <lineage>
        <taxon>Bacteria</taxon>
        <taxon>Pseudomonadati</taxon>
        <taxon>Bacteroidota</taxon>
        <taxon>Flavobacteriia</taxon>
        <taxon>Flavobacteriales</taxon>
        <taxon>Flavobacteriaceae</taxon>
        <taxon>Galbibacter</taxon>
    </lineage>
</organism>
<feature type="domain" description="MsrB" evidence="8">
    <location>
        <begin position="26"/>
        <end position="148"/>
    </location>
</feature>
<keyword evidence="5" id="KW-0862">Zinc</keyword>
<dbReference type="FunFam" id="2.170.150.20:FF:000001">
    <property type="entry name" value="Peptide methionine sulfoxide reductase MsrB"/>
    <property type="match status" value="1"/>
</dbReference>
<accession>K2PVZ5</accession>
<dbReference type="PANTHER" id="PTHR10173">
    <property type="entry name" value="METHIONINE SULFOXIDE REDUCTASE"/>
    <property type="match status" value="1"/>
</dbReference>
<dbReference type="PANTHER" id="PTHR10173:SF52">
    <property type="entry name" value="METHIONINE-R-SULFOXIDE REDUCTASE B1"/>
    <property type="match status" value="1"/>
</dbReference>
<dbReference type="InterPro" id="IPR028427">
    <property type="entry name" value="Met_Sox_Rdtase_MsrB"/>
</dbReference>
<evidence type="ECO:0000313" key="9">
    <source>
        <dbReference type="EMBL" id="EKF56845.1"/>
    </source>
</evidence>
<dbReference type="GO" id="GO:0033743">
    <property type="term" value="F:peptide-methionine (R)-S-oxide reductase activity"/>
    <property type="evidence" value="ECO:0007669"/>
    <property type="project" value="UniProtKB-EC"/>
</dbReference>
<sequence length="154" mass="17407">MLTWKDIINFTQNSNPTPNRRVEKTPEQWKEILTDHQFKITRQKGTEMAHTGAHCTTHEPGKYHCACCAEPLFDSGIKFESGTGWPSFTQPVAENAIKYDKDISFGMVRVEVMCNVCDAHLGHVFPDGPEPSGLRYCVNSASIELEKQTQHEPK</sequence>
<comment type="similarity">
    <text evidence="2">Belongs to the MsrB Met sulfoxide reductase family.</text>
</comment>
<dbReference type="NCBIfam" id="TIGR00357">
    <property type="entry name" value="peptide-methionine (R)-S-oxide reductase MsrB"/>
    <property type="match status" value="1"/>
</dbReference>
<dbReference type="RefSeq" id="WP_008990174.1">
    <property type="nucleotide sequence ID" value="NZ_AMSG01000001.1"/>
</dbReference>
<reference evidence="9 10" key="1">
    <citation type="journal article" date="2012" name="J. Bacteriol.">
        <title>Genome Sequence of Galbibacter marinum Type Strain ck-I2-15.</title>
        <authorList>
            <person name="Lai Q."/>
            <person name="Li C."/>
            <person name="Shao Z."/>
        </authorList>
    </citation>
    <scope>NUCLEOTIDE SEQUENCE [LARGE SCALE GENOMIC DNA]</scope>
    <source>
        <strain evidence="10">ck-I2-15</strain>
    </source>
</reference>
<dbReference type="STRING" id="555500.I215_01485"/>
<evidence type="ECO:0000256" key="4">
    <source>
        <dbReference type="ARBA" id="ARBA00022723"/>
    </source>
</evidence>
<dbReference type="GO" id="GO:0030091">
    <property type="term" value="P:protein repair"/>
    <property type="evidence" value="ECO:0007669"/>
    <property type="project" value="InterPro"/>
</dbReference>
<proteinExistence type="inferred from homology"/>
<dbReference type="GO" id="GO:0005737">
    <property type="term" value="C:cytoplasm"/>
    <property type="evidence" value="ECO:0007669"/>
    <property type="project" value="TreeGrafter"/>
</dbReference>
<evidence type="ECO:0000313" key="10">
    <source>
        <dbReference type="Proteomes" id="UP000007364"/>
    </source>
</evidence>
<dbReference type="eggNOG" id="COG0229">
    <property type="taxonomic scope" value="Bacteria"/>
</dbReference>
<dbReference type="EMBL" id="AMSG01000001">
    <property type="protein sequence ID" value="EKF56845.1"/>
    <property type="molecule type" value="Genomic_DNA"/>
</dbReference>
<dbReference type="InterPro" id="IPR002579">
    <property type="entry name" value="Met_Sox_Rdtase_MsrB_dom"/>
</dbReference>
<keyword evidence="10" id="KW-1185">Reference proteome</keyword>
<evidence type="ECO:0000256" key="2">
    <source>
        <dbReference type="ARBA" id="ARBA00007174"/>
    </source>
</evidence>
<dbReference type="GO" id="GO:0046872">
    <property type="term" value="F:metal ion binding"/>
    <property type="evidence" value="ECO:0007669"/>
    <property type="project" value="UniProtKB-KW"/>
</dbReference>
<dbReference type="PATRIC" id="fig|555500.3.peg.312"/>
<comment type="cofactor">
    <cofactor evidence="1">
        <name>Zn(2+)</name>
        <dbReference type="ChEBI" id="CHEBI:29105"/>
    </cofactor>
</comment>
<dbReference type="GO" id="GO:0006979">
    <property type="term" value="P:response to oxidative stress"/>
    <property type="evidence" value="ECO:0007669"/>
    <property type="project" value="InterPro"/>
</dbReference>
<dbReference type="Pfam" id="PF01641">
    <property type="entry name" value="SelR"/>
    <property type="match status" value="1"/>
</dbReference>
<keyword evidence="4" id="KW-0479">Metal-binding</keyword>
<keyword evidence="6" id="KW-0560">Oxidoreductase</keyword>
<dbReference type="PROSITE" id="PS51790">
    <property type="entry name" value="MSRB"/>
    <property type="match status" value="1"/>
</dbReference>
<dbReference type="EC" id="1.8.4.12" evidence="3"/>
<evidence type="ECO:0000256" key="5">
    <source>
        <dbReference type="ARBA" id="ARBA00022833"/>
    </source>
</evidence>
<comment type="catalytic activity">
    <reaction evidence="7">
        <text>L-methionyl-[protein] + [thioredoxin]-disulfide + H2O = L-methionyl-(R)-S-oxide-[protein] + [thioredoxin]-dithiol</text>
        <dbReference type="Rhea" id="RHEA:24164"/>
        <dbReference type="Rhea" id="RHEA-COMP:10698"/>
        <dbReference type="Rhea" id="RHEA-COMP:10700"/>
        <dbReference type="Rhea" id="RHEA-COMP:12313"/>
        <dbReference type="Rhea" id="RHEA-COMP:12314"/>
        <dbReference type="ChEBI" id="CHEBI:15377"/>
        <dbReference type="ChEBI" id="CHEBI:16044"/>
        <dbReference type="ChEBI" id="CHEBI:29950"/>
        <dbReference type="ChEBI" id="CHEBI:45764"/>
        <dbReference type="ChEBI" id="CHEBI:50058"/>
        <dbReference type="EC" id="1.8.4.12"/>
    </reaction>
</comment>
<evidence type="ECO:0000256" key="3">
    <source>
        <dbReference type="ARBA" id="ARBA00012499"/>
    </source>
</evidence>
<evidence type="ECO:0000256" key="7">
    <source>
        <dbReference type="ARBA" id="ARBA00048488"/>
    </source>
</evidence>
<comment type="caution">
    <text evidence="9">The sequence shown here is derived from an EMBL/GenBank/DDBJ whole genome shotgun (WGS) entry which is preliminary data.</text>
</comment>